<gene>
    <name evidence="1" type="ORF">QN243_01890</name>
</gene>
<dbReference type="Proteomes" id="UP001302020">
    <property type="component" value="Chromosome"/>
</dbReference>
<name>A0ABZ0JN90_9XANT</name>
<organism evidence="1 2">
    <name type="scientific">Xanthomonas rydalmerensis</name>
    <dbReference type="NCBI Taxonomy" id="3046274"/>
    <lineage>
        <taxon>Bacteria</taxon>
        <taxon>Pseudomonadati</taxon>
        <taxon>Pseudomonadota</taxon>
        <taxon>Gammaproteobacteria</taxon>
        <taxon>Lysobacterales</taxon>
        <taxon>Lysobacteraceae</taxon>
        <taxon>Xanthomonas</taxon>
    </lineage>
</organism>
<dbReference type="EMBL" id="CP126172">
    <property type="protein sequence ID" value="WOS41260.1"/>
    <property type="molecule type" value="Genomic_DNA"/>
</dbReference>
<accession>A0ABZ0JN90</accession>
<sequence length="120" mass="13637">MAYTIPKHHVLPYAPEALRSFSVYGFEWIDNLHFLADPKNFIVDAVDTFLLIAREMFTEAGWAGDGDIGLLWLPPFVFPLALGIPPEGIVLWHVKQEEDGVSFILSPIELPFEEFRHEVA</sequence>
<evidence type="ECO:0000313" key="2">
    <source>
        <dbReference type="Proteomes" id="UP001302020"/>
    </source>
</evidence>
<evidence type="ECO:0000313" key="1">
    <source>
        <dbReference type="EMBL" id="WOS41260.1"/>
    </source>
</evidence>
<dbReference type="RefSeq" id="WP_317844401.1">
    <property type="nucleotide sequence ID" value="NZ_CP126170.1"/>
</dbReference>
<reference evidence="1 2" key="1">
    <citation type="submission" date="2023-05" db="EMBL/GenBank/DDBJ databases">
        <title>Xanthomonas rydalmerenesis sp. nov., a novel Xanthomonas species isolated from Fragaria x ananassa.</title>
        <authorList>
            <person name="McKnight D.J.E."/>
            <person name="Wong-Bajracharya J."/>
            <person name="Okoh E.B."/>
            <person name="Snijders F."/>
            <person name="Lidbetter F."/>
            <person name="Webster J."/>
            <person name="Djordjevic S.P."/>
            <person name="Bogema D.R."/>
            <person name="Chapman T.A."/>
        </authorList>
    </citation>
    <scope>NUCLEOTIDE SEQUENCE [LARGE SCALE GENOMIC DNA]</scope>
    <source>
        <strain evidence="1 2">DAR34883</strain>
    </source>
</reference>
<protein>
    <submittedName>
        <fullName evidence="1">Uncharacterized protein</fullName>
    </submittedName>
</protein>
<keyword evidence="2" id="KW-1185">Reference proteome</keyword>
<proteinExistence type="predicted"/>